<name>A0A7Y9W3E2_9BURK</name>
<accession>A0A7Y9W3E2</accession>
<organism evidence="2 3">
    <name type="scientific">Paraburkholderia bryophila</name>
    <dbReference type="NCBI Taxonomy" id="420952"/>
    <lineage>
        <taxon>Bacteria</taxon>
        <taxon>Pseudomonadati</taxon>
        <taxon>Pseudomonadota</taxon>
        <taxon>Betaproteobacteria</taxon>
        <taxon>Burkholderiales</taxon>
        <taxon>Burkholderiaceae</taxon>
        <taxon>Paraburkholderia</taxon>
    </lineage>
</organism>
<dbReference type="AlphaFoldDB" id="A0A7Y9W3E2"/>
<evidence type="ECO:0000313" key="2">
    <source>
        <dbReference type="EMBL" id="NYH13005.1"/>
    </source>
</evidence>
<evidence type="ECO:0000313" key="3">
    <source>
        <dbReference type="Proteomes" id="UP000572540"/>
    </source>
</evidence>
<evidence type="ECO:0000256" key="1">
    <source>
        <dbReference type="SAM" id="MobiDB-lite"/>
    </source>
</evidence>
<comment type="caution">
    <text evidence="2">The sequence shown here is derived from an EMBL/GenBank/DDBJ whole genome shotgun (WGS) entry which is preliminary data.</text>
</comment>
<protein>
    <submittedName>
        <fullName evidence="2">Uncharacterized protein</fullName>
    </submittedName>
</protein>
<dbReference type="RefSeq" id="WP_179703722.1">
    <property type="nucleotide sequence ID" value="NZ_JACCAU010000001.1"/>
</dbReference>
<reference evidence="2 3" key="1">
    <citation type="submission" date="2020-07" db="EMBL/GenBank/DDBJ databases">
        <title>Exploring microbial biodiversity for novel pathways involved in the catabolism of aromatic compounds derived from lignin.</title>
        <authorList>
            <person name="Elkins J."/>
        </authorList>
    </citation>
    <scope>NUCLEOTIDE SEQUENCE [LARGE SCALE GENOMIC DNA]</scope>
    <source>
        <strain evidence="2 3">H2C3B</strain>
    </source>
</reference>
<dbReference type="EMBL" id="JACCAU010000001">
    <property type="protein sequence ID" value="NYH13005.1"/>
    <property type="molecule type" value="Genomic_DNA"/>
</dbReference>
<proteinExistence type="predicted"/>
<gene>
    <name evidence="2" type="ORF">GGD41_000233</name>
</gene>
<sequence>MSSASSGSVATRFVESDGRLASATRDGHYKVGRDGGVMSLSPKNVAPDTRVTVVMSYD</sequence>
<dbReference type="Proteomes" id="UP000572540">
    <property type="component" value="Unassembled WGS sequence"/>
</dbReference>
<feature type="region of interest" description="Disordered" evidence="1">
    <location>
        <begin position="1"/>
        <end position="43"/>
    </location>
</feature>